<dbReference type="Proteomes" id="UP000245431">
    <property type="component" value="Plasmid PVE_plasmid"/>
</dbReference>
<keyword evidence="3" id="KW-0614">Plasmid</keyword>
<sequence>MKRIAMMTTLAFSLASTGLMAAQADMTDQMHKDYAASMSGMSDAMHKGVMSKDPDVAFAAGMGAHHAGAVEMAKVELKYGKDPEMRRLAEGIIKSQEAEMEQMKAWLAAHPDKP</sequence>
<evidence type="ECO:0000256" key="1">
    <source>
        <dbReference type="SAM" id="SignalP"/>
    </source>
</evidence>
<evidence type="ECO:0000313" key="4">
    <source>
        <dbReference type="Proteomes" id="UP000245431"/>
    </source>
</evidence>
<dbReference type="PANTHER" id="PTHR36933">
    <property type="entry name" value="SLL0788 PROTEIN"/>
    <property type="match status" value="1"/>
</dbReference>
<protein>
    <submittedName>
        <fullName evidence="3">Hypothetical secreted protein</fullName>
    </submittedName>
</protein>
<dbReference type="InterPro" id="IPR012347">
    <property type="entry name" value="Ferritin-like"/>
</dbReference>
<dbReference type="EMBL" id="LT599585">
    <property type="protein sequence ID" value="SBW85131.1"/>
    <property type="molecule type" value="Genomic_DNA"/>
</dbReference>
<accession>A0A1D3KAA8</accession>
<feature type="chain" id="PRO_5008916601" evidence="1">
    <location>
        <begin position="22"/>
        <end position="114"/>
    </location>
</feature>
<feature type="signal peptide" evidence="1">
    <location>
        <begin position="1"/>
        <end position="21"/>
    </location>
</feature>
<keyword evidence="1" id="KW-0732">Signal</keyword>
<dbReference type="Gene3D" id="1.20.1260.10">
    <property type="match status" value="1"/>
</dbReference>
<proteinExistence type="predicted"/>
<organism evidence="3 4">
    <name type="scientific">Pseudomonas veronii 1YdBTEX2</name>
    <dbReference type="NCBI Taxonomy" id="1295141"/>
    <lineage>
        <taxon>Bacteria</taxon>
        <taxon>Pseudomonadati</taxon>
        <taxon>Pseudomonadota</taxon>
        <taxon>Gammaproteobacteria</taxon>
        <taxon>Pseudomonadales</taxon>
        <taxon>Pseudomonadaceae</taxon>
        <taxon>Pseudomonas</taxon>
    </lineage>
</organism>
<evidence type="ECO:0000313" key="3">
    <source>
        <dbReference type="EMBL" id="SBW85131.1"/>
    </source>
</evidence>
<reference evidence="4" key="1">
    <citation type="submission" date="2016-07" db="EMBL/GenBank/DDBJ databases">
        <authorList>
            <person name="Florea S."/>
            <person name="Webb J.S."/>
            <person name="Jaromczyk J."/>
            <person name="Schardl C.L."/>
        </authorList>
    </citation>
    <scope>NUCLEOTIDE SEQUENCE [LARGE SCALE GENOMIC DNA]</scope>
    <source>
        <strain evidence="4">1YdBTEX2</strain>
        <plasmid evidence="4">Plasmid pve_Plasmid</plasmid>
    </source>
</reference>
<gene>
    <name evidence="3" type="ORF">PVE_P0087</name>
</gene>
<dbReference type="AlphaFoldDB" id="A0A1D3KAA8"/>
<evidence type="ECO:0000259" key="2">
    <source>
        <dbReference type="Pfam" id="PF03713"/>
    </source>
</evidence>
<dbReference type="Pfam" id="PF03713">
    <property type="entry name" value="DUF305"/>
    <property type="match status" value="1"/>
</dbReference>
<dbReference type="InterPro" id="IPR005183">
    <property type="entry name" value="DUF305_CopM-like"/>
</dbReference>
<dbReference type="PANTHER" id="PTHR36933:SF1">
    <property type="entry name" value="SLL0788 PROTEIN"/>
    <property type="match status" value="1"/>
</dbReference>
<geneLocation type="plasmid" evidence="4">
    <name>pve_Plasmid</name>
</geneLocation>
<name>A0A1D3KAA8_PSEVE</name>
<feature type="domain" description="DUF305" evidence="2">
    <location>
        <begin position="4"/>
        <end position="107"/>
    </location>
</feature>